<evidence type="ECO:0000313" key="3">
    <source>
        <dbReference type="Proteomes" id="UP000639396"/>
    </source>
</evidence>
<name>A0A927H3Q6_9BACL</name>
<keyword evidence="1" id="KW-0472">Membrane</keyword>
<accession>A0A927H3Q6</accession>
<dbReference type="EMBL" id="JACXJA010000063">
    <property type="protein sequence ID" value="MBD2866582.1"/>
    <property type="molecule type" value="Genomic_DNA"/>
</dbReference>
<feature type="transmembrane region" description="Helical" evidence="1">
    <location>
        <begin position="12"/>
        <end position="41"/>
    </location>
</feature>
<organism evidence="2 3">
    <name type="scientific">Paenibacillus oceani</name>
    <dbReference type="NCBI Taxonomy" id="2772510"/>
    <lineage>
        <taxon>Bacteria</taxon>
        <taxon>Bacillati</taxon>
        <taxon>Bacillota</taxon>
        <taxon>Bacilli</taxon>
        <taxon>Bacillales</taxon>
        <taxon>Paenibacillaceae</taxon>
        <taxon>Paenibacillus</taxon>
    </lineage>
</organism>
<evidence type="ECO:0000313" key="2">
    <source>
        <dbReference type="EMBL" id="MBD2866582.1"/>
    </source>
</evidence>
<feature type="transmembrane region" description="Helical" evidence="1">
    <location>
        <begin position="61"/>
        <end position="81"/>
    </location>
</feature>
<proteinExistence type="predicted"/>
<dbReference type="AlphaFoldDB" id="A0A927H3Q6"/>
<reference evidence="2" key="1">
    <citation type="submission" date="2020-09" db="EMBL/GenBank/DDBJ databases">
        <title>A novel bacterium of genus Paenibacillus, isolated from South China Sea.</title>
        <authorList>
            <person name="Huang H."/>
            <person name="Mo K."/>
            <person name="Hu Y."/>
        </authorList>
    </citation>
    <scope>NUCLEOTIDE SEQUENCE</scope>
    <source>
        <strain evidence="2">IB182363</strain>
    </source>
</reference>
<keyword evidence="1" id="KW-0812">Transmembrane</keyword>
<keyword evidence="3" id="KW-1185">Reference proteome</keyword>
<keyword evidence="1" id="KW-1133">Transmembrane helix</keyword>
<dbReference type="RefSeq" id="WP_190932197.1">
    <property type="nucleotide sequence ID" value="NZ_JACXJA010000063.1"/>
</dbReference>
<comment type="caution">
    <text evidence="2">The sequence shown here is derived from an EMBL/GenBank/DDBJ whole genome shotgun (WGS) entry which is preliminary data.</text>
</comment>
<evidence type="ECO:0000256" key="1">
    <source>
        <dbReference type="SAM" id="Phobius"/>
    </source>
</evidence>
<protein>
    <submittedName>
        <fullName evidence="2">Uncharacterized protein</fullName>
    </submittedName>
</protein>
<dbReference type="Proteomes" id="UP000639396">
    <property type="component" value="Unassembled WGS sequence"/>
</dbReference>
<sequence>MRSIPNLMLRGLVGLFAFPVFGVLTAGLALCAVVTMVAGILRTVGVDIQMNMVLFEVPRYLSVPVALGFSVLFIGLSAASWRALRLSYRFVVL</sequence>
<gene>
    <name evidence="2" type="ORF">IDH45_31895</name>
</gene>